<dbReference type="InterPro" id="IPR016181">
    <property type="entry name" value="Acyl_CoA_acyltransferase"/>
</dbReference>
<sequence>MTIIVRPATPERWDDVATVFGTRGNPSWCACQYFIDPEWNRGGEANMQSLREQVDSARPAPGLIAYQDGDPVGWIQVSPSSRFPRFKPRGHEPDDGVWAVTCFVVRVGHRGTGVATALLHGALDHARGHGASMIRARPSDTTVADKSNADLFTGILSTFAAAGFTELNRNRSRVLVELKLP</sequence>
<organism evidence="2 3">
    <name type="scientific">Arthrobacter alpinus</name>
    <dbReference type="NCBI Taxonomy" id="656366"/>
    <lineage>
        <taxon>Bacteria</taxon>
        <taxon>Bacillati</taxon>
        <taxon>Actinomycetota</taxon>
        <taxon>Actinomycetes</taxon>
        <taxon>Micrococcales</taxon>
        <taxon>Micrococcaceae</taxon>
        <taxon>Arthrobacter</taxon>
    </lineage>
</organism>
<dbReference type="GO" id="GO:0016747">
    <property type="term" value="F:acyltransferase activity, transferring groups other than amino-acyl groups"/>
    <property type="evidence" value="ECO:0007669"/>
    <property type="project" value="InterPro"/>
</dbReference>
<reference evidence="2 3" key="1">
    <citation type="submission" date="2016-10" db="EMBL/GenBank/DDBJ databases">
        <authorList>
            <person name="de Groot N.N."/>
        </authorList>
    </citation>
    <scope>NUCLEOTIDE SEQUENCE [LARGE SCALE GENOMIC DNA]</scope>
    <source>
        <strain evidence="2 3">DSM 22274</strain>
    </source>
</reference>
<dbReference type="InterPro" id="IPR000182">
    <property type="entry name" value="GNAT_dom"/>
</dbReference>
<proteinExistence type="predicted"/>
<accession>A0A1H5IQP6</accession>
<dbReference type="CDD" id="cd04301">
    <property type="entry name" value="NAT_SF"/>
    <property type="match status" value="1"/>
</dbReference>
<protein>
    <submittedName>
        <fullName evidence="2">Acetyltransferase (GNAT) family protein</fullName>
    </submittedName>
</protein>
<keyword evidence="2" id="KW-0808">Transferase</keyword>
<dbReference type="Gene3D" id="3.40.630.30">
    <property type="match status" value="1"/>
</dbReference>
<gene>
    <name evidence="2" type="ORF">SAMN04489740_1379</name>
</gene>
<dbReference type="AlphaFoldDB" id="A0A1H5IQP6"/>
<dbReference type="RefSeq" id="WP_074711102.1">
    <property type="nucleotide sequence ID" value="NZ_FNTV01000001.1"/>
</dbReference>
<evidence type="ECO:0000313" key="3">
    <source>
        <dbReference type="Proteomes" id="UP000182725"/>
    </source>
</evidence>
<feature type="domain" description="N-acetyltransferase" evidence="1">
    <location>
        <begin position="3"/>
        <end position="181"/>
    </location>
</feature>
<dbReference type="Pfam" id="PF00583">
    <property type="entry name" value="Acetyltransf_1"/>
    <property type="match status" value="1"/>
</dbReference>
<dbReference type="SUPFAM" id="SSF55729">
    <property type="entry name" value="Acyl-CoA N-acyltransferases (Nat)"/>
    <property type="match status" value="1"/>
</dbReference>
<dbReference type="PROSITE" id="PS51186">
    <property type="entry name" value="GNAT"/>
    <property type="match status" value="1"/>
</dbReference>
<dbReference type="EMBL" id="FNTV01000001">
    <property type="protein sequence ID" value="SEE42583.1"/>
    <property type="molecule type" value="Genomic_DNA"/>
</dbReference>
<evidence type="ECO:0000313" key="2">
    <source>
        <dbReference type="EMBL" id="SEE42583.1"/>
    </source>
</evidence>
<name>A0A1H5IQP6_9MICC</name>
<evidence type="ECO:0000259" key="1">
    <source>
        <dbReference type="PROSITE" id="PS51186"/>
    </source>
</evidence>
<dbReference type="Proteomes" id="UP000182725">
    <property type="component" value="Unassembled WGS sequence"/>
</dbReference>